<name>E7C5Y2_9BACT</name>
<dbReference type="GO" id="GO:0051287">
    <property type="term" value="F:NAD binding"/>
    <property type="evidence" value="ECO:0007669"/>
    <property type="project" value="InterPro"/>
</dbReference>
<keyword evidence="2 4" id="KW-0560">Oxidoreductase</keyword>
<reference evidence="7" key="1">
    <citation type="submission" date="2010-01" db="EMBL/GenBank/DDBJ databases">
        <title>Genome fragments of uncultured bacteria from the North Pacific subtropical Gyre.</title>
        <authorList>
            <person name="Pham V.D."/>
            <person name="Delong E.F."/>
        </authorList>
    </citation>
    <scope>NUCLEOTIDE SEQUENCE</scope>
</reference>
<dbReference type="PROSITE" id="PS00671">
    <property type="entry name" value="D_2_HYDROXYACID_DH_3"/>
    <property type="match status" value="1"/>
</dbReference>
<dbReference type="Pfam" id="PF00389">
    <property type="entry name" value="2-Hacid_dh"/>
    <property type="match status" value="1"/>
</dbReference>
<keyword evidence="3" id="KW-0520">NAD</keyword>
<evidence type="ECO:0000256" key="4">
    <source>
        <dbReference type="RuleBase" id="RU003719"/>
    </source>
</evidence>
<comment type="similarity">
    <text evidence="1 4">Belongs to the D-isomer specific 2-hydroxyacid dehydrogenase family.</text>
</comment>
<dbReference type="GO" id="GO:0016616">
    <property type="term" value="F:oxidoreductase activity, acting on the CH-OH group of donors, NAD or NADP as acceptor"/>
    <property type="evidence" value="ECO:0007669"/>
    <property type="project" value="InterPro"/>
</dbReference>
<dbReference type="SUPFAM" id="SSF51735">
    <property type="entry name" value="NAD(P)-binding Rossmann-fold domains"/>
    <property type="match status" value="1"/>
</dbReference>
<accession>E7C5Y2</accession>
<organism evidence="7">
    <name type="scientific">uncultured nuHF2 cluster bacterium HF0500_31B05</name>
    <dbReference type="NCBI Taxonomy" id="723589"/>
    <lineage>
        <taxon>Bacteria</taxon>
        <taxon>environmental samples</taxon>
    </lineage>
</organism>
<dbReference type="InterPro" id="IPR029753">
    <property type="entry name" value="D-isomer_DH_CS"/>
</dbReference>
<dbReference type="PROSITE" id="PS00670">
    <property type="entry name" value="D_2_HYDROXYACID_DH_2"/>
    <property type="match status" value="1"/>
</dbReference>
<dbReference type="EMBL" id="GU567998">
    <property type="protein sequence ID" value="ADI22856.1"/>
    <property type="molecule type" value="Genomic_DNA"/>
</dbReference>
<evidence type="ECO:0000259" key="6">
    <source>
        <dbReference type="Pfam" id="PF02826"/>
    </source>
</evidence>
<evidence type="ECO:0000259" key="5">
    <source>
        <dbReference type="Pfam" id="PF00389"/>
    </source>
</evidence>
<feature type="domain" description="D-isomer specific 2-hydroxyacid dehydrogenase NAD-binding" evidence="6">
    <location>
        <begin position="114"/>
        <end position="289"/>
    </location>
</feature>
<evidence type="ECO:0000256" key="1">
    <source>
        <dbReference type="ARBA" id="ARBA00005854"/>
    </source>
</evidence>
<evidence type="ECO:0000256" key="2">
    <source>
        <dbReference type="ARBA" id="ARBA00023002"/>
    </source>
</evidence>
<dbReference type="CDD" id="cd12172">
    <property type="entry name" value="PGDH_like_2"/>
    <property type="match status" value="1"/>
</dbReference>
<sequence length="326" mass="34481">MDKKRILISVRAEFDGGSPVRTLLREAGFEAIEEYGGPDWADDETREKLADIDGIVAGNERFDANTLANAGRLRIVARYGVGYDRVDLAQCTHAGVVVTNTPGTMAPAVADLAFGLLLALVRNICADDAQLKSGGQLKPPIGADLESLALGLVGCGLIGTEVVQRAAGFGMTTVVHDPWADTERIRALGCEVLSLEQLLQRADVVTLHLPLTEDSAELVDARFLSSMKKGSYLINTARGGLVDEAALVTALQDGHLKGAGLDCQVTEPPVGISRELVGLPNVVATSHVGSMTMSARRKMALMAGQSVVDFFSGRTPQHVVNTAVLP</sequence>
<dbReference type="Gene3D" id="3.40.50.720">
    <property type="entry name" value="NAD(P)-binding Rossmann-like Domain"/>
    <property type="match status" value="2"/>
</dbReference>
<dbReference type="InterPro" id="IPR006139">
    <property type="entry name" value="D-isomer_2_OHA_DH_cat_dom"/>
</dbReference>
<feature type="domain" description="D-isomer specific 2-hydroxyacid dehydrogenase catalytic" evidence="5">
    <location>
        <begin position="41"/>
        <end position="321"/>
    </location>
</feature>
<dbReference type="AlphaFoldDB" id="E7C5Y2"/>
<protein>
    <submittedName>
        <fullName evidence="7">Phosphoglycerate dehydrogenase and related dehydrogenases</fullName>
    </submittedName>
</protein>
<dbReference type="PANTHER" id="PTHR42789">
    <property type="entry name" value="D-ISOMER SPECIFIC 2-HYDROXYACID DEHYDROGENASE FAMILY PROTEIN (AFU_ORTHOLOGUE AFUA_6G10090)"/>
    <property type="match status" value="1"/>
</dbReference>
<evidence type="ECO:0000256" key="3">
    <source>
        <dbReference type="ARBA" id="ARBA00023027"/>
    </source>
</evidence>
<evidence type="ECO:0000313" key="7">
    <source>
        <dbReference type="EMBL" id="ADI22856.1"/>
    </source>
</evidence>
<dbReference type="InterPro" id="IPR036291">
    <property type="entry name" value="NAD(P)-bd_dom_sf"/>
</dbReference>
<dbReference type="InterPro" id="IPR006140">
    <property type="entry name" value="D-isomer_DH_NAD-bd"/>
</dbReference>
<dbReference type="PANTHER" id="PTHR42789:SF1">
    <property type="entry name" value="D-ISOMER SPECIFIC 2-HYDROXYACID DEHYDROGENASE FAMILY PROTEIN (AFU_ORTHOLOGUE AFUA_6G10090)"/>
    <property type="match status" value="1"/>
</dbReference>
<dbReference type="Pfam" id="PF02826">
    <property type="entry name" value="2-Hacid_dh_C"/>
    <property type="match status" value="1"/>
</dbReference>
<dbReference type="SUPFAM" id="SSF52283">
    <property type="entry name" value="Formate/glycerate dehydrogenase catalytic domain-like"/>
    <property type="match status" value="1"/>
</dbReference>
<proteinExistence type="inferred from homology"/>
<dbReference type="InterPro" id="IPR050857">
    <property type="entry name" value="D-2-hydroxyacid_DH"/>
</dbReference>